<dbReference type="PROSITE" id="PS50231">
    <property type="entry name" value="RICIN_B_LECTIN"/>
    <property type="match status" value="1"/>
</dbReference>
<evidence type="ECO:0000313" key="6">
    <source>
        <dbReference type="WBParaSite" id="SBAD_0000540701-mRNA-1"/>
    </source>
</evidence>
<keyword evidence="2" id="KW-0464">Manganese</keyword>
<evidence type="ECO:0000259" key="3">
    <source>
        <dbReference type="Pfam" id="PF00652"/>
    </source>
</evidence>
<dbReference type="Proteomes" id="UP000270296">
    <property type="component" value="Unassembled WGS sequence"/>
</dbReference>
<dbReference type="SUPFAM" id="SSF50370">
    <property type="entry name" value="Ricin B-like lectins"/>
    <property type="match status" value="1"/>
</dbReference>
<reference evidence="6" key="1">
    <citation type="submission" date="2016-06" db="UniProtKB">
        <authorList>
            <consortium name="WormBaseParasite"/>
        </authorList>
    </citation>
    <scope>IDENTIFICATION</scope>
</reference>
<keyword evidence="5" id="KW-1185">Reference proteome</keyword>
<evidence type="ECO:0000256" key="1">
    <source>
        <dbReference type="ARBA" id="ARBA00001936"/>
    </source>
</evidence>
<reference evidence="4 5" key="2">
    <citation type="submission" date="2018-11" db="EMBL/GenBank/DDBJ databases">
        <authorList>
            <consortium name="Pathogen Informatics"/>
        </authorList>
    </citation>
    <scope>NUCLEOTIDE SEQUENCE [LARGE SCALE GENOMIC DNA]</scope>
</reference>
<evidence type="ECO:0000313" key="5">
    <source>
        <dbReference type="Proteomes" id="UP000270296"/>
    </source>
</evidence>
<accession>A0A183INK0</accession>
<dbReference type="InterPro" id="IPR000772">
    <property type="entry name" value="Ricin_B_lectin"/>
</dbReference>
<dbReference type="Gene3D" id="2.80.10.50">
    <property type="match status" value="1"/>
</dbReference>
<dbReference type="WBParaSite" id="SBAD_0000540701-mRNA-1">
    <property type="protein sequence ID" value="SBAD_0000540701-mRNA-1"/>
    <property type="gene ID" value="SBAD_0000540701"/>
</dbReference>
<comment type="cofactor">
    <cofactor evidence="1">
        <name>Mn(2+)</name>
        <dbReference type="ChEBI" id="CHEBI:29035"/>
    </cofactor>
</comment>
<evidence type="ECO:0000256" key="2">
    <source>
        <dbReference type="ARBA" id="ARBA00023211"/>
    </source>
</evidence>
<sequence length="66" mass="7669">MKGNQEFEYNYKTQQLHHVVTNTCMEMTSDAMRLIMGSCDSSNINQKWVFSKFNKDKALKAGFKVD</sequence>
<evidence type="ECO:0000313" key="4">
    <source>
        <dbReference type="EMBL" id="VDP06541.1"/>
    </source>
</evidence>
<organism evidence="6">
    <name type="scientific">Soboliphyme baturini</name>
    <dbReference type="NCBI Taxonomy" id="241478"/>
    <lineage>
        <taxon>Eukaryota</taxon>
        <taxon>Metazoa</taxon>
        <taxon>Ecdysozoa</taxon>
        <taxon>Nematoda</taxon>
        <taxon>Enoplea</taxon>
        <taxon>Dorylaimia</taxon>
        <taxon>Dioctophymatida</taxon>
        <taxon>Dioctophymatoidea</taxon>
        <taxon>Soboliphymatidae</taxon>
        <taxon>Soboliphyme</taxon>
    </lineage>
</organism>
<dbReference type="InterPro" id="IPR035992">
    <property type="entry name" value="Ricin_B-like_lectins"/>
</dbReference>
<dbReference type="EMBL" id="UZAM01008818">
    <property type="protein sequence ID" value="VDP06541.1"/>
    <property type="molecule type" value="Genomic_DNA"/>
</dbReference>
<proteinExistence type="predicted"/>
<dbReference type="OrthoDB" id="6159198at2759"/>
<dbReference type="Pfam" id="PF00652">
    <property type="entry name" value="Ricin_B_lectin"/>
    <property type="match status" value="1"/>
</dbReference>
<feature type="domain" description="Ricin B lectin" evidence="3">
    <location>
        <begin position="2"/>
        <end position="48"/>
    </location>
</feature>
<name>A0A183INK0_9BILA</name>
<protein>
    <submittedName>
        <fullName evidence="6">Ricin B-type lectin domain-containing protein</fullName>
    </submittedName>
</protein>
<gene>
    <name evidence="4" type="ORF">SBAD_LOCUS5196</name>
</gene>
<dbReference type="AlphaFoldDB" id="A0A183INK0"/>